<dbReference type="InterPro" id="IPR029071">
    <property type="entry name" value="Ubiquitin-like_domsf"/>
</dbReference>
<evidence type="ECO:0000313" key="5">
    <source>
        <dbReference type="Proteomes" id="UP000031668"/>
    </source>
</evidence>
<comment type="subcellular location">
    <subcellularLocation>
        <location evidence="1">Cytoplasm</location>
        <location evidence="1">Cytosol</location>
    </subcellularLocation>
</comment>
<dbReference type="GO" id="GO:0051087">
    <property type="term" value="F:protein-folding chaperone binding"/>
    <property type="evidence" value="ECO:0007669"/>
    <property type="project" value="TreeGrafter"/>
</dbReference>
<organism evidence="4 5">
    <name type="scientific">Thelohanellus kitauei</name>
    <name type="common">Myxosporean</name>
    <dbReference type="NCBI Taxonomy" id="669202"/>
    <lineage>
        <taxon>Eukaryota</taxon>
        <taxon>Metazoa</taxon>
        <taxon>Cnidaria</taxon>
        <taxon>Myxozoa</taxon>
        <taxon>Myxosporea</taxon>
        <taxon>Bivalvulida</taxon>
        <taxon>Platysporina</taxon>
        <taxon>Myxobolidae</taxon>
        <taxon>Thelohanellus</taxon>
    </lineage>
</organism>
<dbReference type="Pfam" id="PF00240">
    <property type="entry name" value="ubiquitin"/>
    <property type="match status" value="1"/>
</dbReference>
<proteinExistence type="predicted"/>
<dbReference type="Gene3D" id="3.10.20.90">
    <property type="entry name" value="Phosphatidylinositol 3-kinase Catalytic Subunit, Chain A, domain 1"/>
    <property type="match status" value="1"/>
</dbReference>
<dbReference type="GO" id="GO:0071818">
    <property type="term" value="C:BAT3 complex"/>
    <property type="evidence" value="ECO:0007669"/>
    <property type="project" value="TreeGrafter"/>
</dbReference>
<dbReference type="SMART" id="SM00213">
    <property type="entry name" value="UBQ"/>
    <property type="match status" value="1"/>
</dbReference>
<feature type="domain" description="Ubiquitin-like" evidence="3">
    <location>
        <begin position="4"/>
        <end position="81"/>
    </location>
</feature>
<dbReference type="GO" id="GO:0006620">
    <property type="term" value="P:post-translational protein targeting to endoplasmic reticulum membrane"/>
    <property type="evidence" value="ECO:0007669"/>
    <property type="project" value="InterPro"/>
</dbReference>
<dbReference type="EMBL" id="JWZT01000358">
    <property type="protein sequence ID" value="KII74570.1"/>
    <property type="molecule type" value="Genomic_DNA"/>
</dbReference>
<dbReference type="SUPFAM" id="SSF54236">
    <property type="entry name" value="Ubiquitin-like"/>
    <property type="match status" value="1"/>
</dbReference>
<evidence type="ECO:0000259" key="3">
    <source>
        <dbReference type="PROSITE" id="PS50053"/>
    </source>
</evidence>
<protein>
    <submittedName>
        <fullName evidence="4">Ubiquitin-like protein 4A-A</fullName>
    </submittedName>
</protein>
<dbReference type="PANTHER" id="PTHR46555">
    <property type="entry name" value="UBIQUITIN-LIKE PROTEIN 4A"/>
    <property type="match status" value="1"/>
</dbReference>
<keyword evidence="5" id="KW-1185">Reference proteome</keyword>
<dbReference type="PROSITE" id="PS50053">
    <property type="entry name" value="UBIQUITIN_2"/>
    <property type="match status" value="1"/>
</dbReference>
<accession>A0A0C2NE34</accession>
<dbReference type="InterPro" id="IPR000626">
    <property type="entry name" value="Ubiquitin-like_dom"/>
</dbReference>
<gene>
    <name evidence="4" type="ORF">RF11_16180</name>
</gene>
<dbReference type="AlphaFoldDB" id="A0A0C2NE34"/>
<evidence type="ECO:0000256" key="2">
    <source>
        <dbReference type="ARBA" id="ARBA00022490"/>
    </source>
</evidence>
<keyword evidence="2" id="KW-0963">Cytoplasm</keyword>
<reference evidence="4 5" key="1">
    <citation type="journal article" date="2014" name="Genome Biol. Evol.">
        <title>The genome of the myxosporean Thelohanellus kitauei shows adaptations to nutrient acquisition within its fish host.</title>
        <authorList>
            <person name="Yang Y."/>
            <person name="Xiong J."/>
            <person name="Zhou Z."/>
            <person name="Huo F."/>
            <person name="Miao W."/>
            <person name="Ran C."/>
            <person name="Liu Y."/>
            <person name="Zhang J."/>
            <person name="Feng J."/>
            <person name="Wang M."/>
            <person name="Wang M."/>
            <person name="Wang L."/>
            <person name="Yao B."/>
        </authorList>
    </citation>
    <scope>NUCLEOTIDE SEQUENCE [LARGE SCALE GENOMIC DNA]</scope>
    <source>
        <strain evidence="4">Wuqing</strain>
    </source>
</reference>
<dbReference type="Proteomes" id="UP000031668">
    <property type="component" value="Unassembled WGS sequence"/>
</dbReference>
<evidence type="ECO:0000313" key="4">
    <source>
        <dbReference type="EMBL" id="KII74570.1"/>
    </source>
</evidence>
<comment type="caution">
    <text evidence="4">The sequence shown here is derived from an EMBL/GenBank/DDBJ whole genome shotgun (WGS) entry which is preliminary data.</text>
</comment>
<dbReference type="InterPro" id="IPR047154">
    <property type="entry name" value="UBL4A-like"/>
</dbReference>
<dbReference type="PANTHER" id="PTHR46555:SF1">
    <property type="entry name" value="UBIQUITIN-LIKE PROTEIN 4A"/>
    <property type="match status" value="1"/>
</dbReference>
<dbReference type="GO" id="GO:0071816">
    <property type="term" value="P:tail-anchored membrane protein insertion into ER membrane"/>
    <property type="evidence" value="ECO:0007669"/>
    <property type="project" value="TreeGrafter"/>
</dbReference>
<name>A0A0C2NE34_THEKT</name>
<evidence type="ECO:0000256" key="1">
    <source>
        <dbReference type="ARBA" id="ARBA00004514"/>
    </source>
</evidence>
<dbReference type="OrthoDB" id="417450at2759"/>
<sequence>METIEIHIKYIGKPEITISIQPDESVKILKLRALEKLQLSNHPSTCRLLLKGAVLNDFSLIKDLSFSKDRRLHLVVGKFNPSAENEKVWSTLYEHVVKYFKNPESAKKAVEEFKSKFQANVQNINIDHIERILNSGQFRFK</sequence>